<dbReference type="EMBL" id="JAEUBE010000158">
    <property type="protein sequence ID" value="KAH3668754.1"/>
    <property type="molecule type" value="Genomic_DNA"/>
</dbReference>
<comment type="caution">
    <text evidence="1">The sequence shown here is derived from an EMBL/GenBank/DDBJ whole genome shotgun (WGS) entry which is preliminary data.</text>
</comment>
<evidence type="ECO:0000313" key="1">
    <source>
        <dbReference type="EMBL" id="KAH3668754.1"/>
    </source>
</evidence>
<evidence type="ECO:0000313" key="2">
    <source>
        <dbReference type="Proteomes" id="UP000769157"/>
    </source>
</evidence>
<reference evidence="1" key="1">
    <citation type="journal article" date="2021" name="Open Biol.">
        <title>Shared evolutionary footprints suggest mitochondrial oxidative damage underlies multiple complex I losses in fungi.</title>
        <authorList>
            <person name="Schikora-Tamarit M.A."/>
            <person name="Marcet-Houben M."/>
            <person name="Nosek J."/>
            <person name="Gabaldon T."/>
        </authorList>
    </citation>
    <scope>NUCLEOTIDE SEQUENCE</scope>
    <source>
        <strain evidence="1">CBS6075</strain>
    </source>
</reference>
<accession>A0A9P8PC50</accession>
<dbReference type="Proteomes" id="UP000769157">
    <property type="component" value="Unassembled WGS sequence"/>
</dbReference>
<dbReference type="AlphaFoldDB" id="A0A9P8PC50"/>
<proteinExistence type="predicted"/>
<protein>
    <submittedName>
        <fullName evidence="1">Uncharacterized protein</fullName>
    </submittedName>
</protein>
<sequence length="297" mass="33846">MFKFVRLLTFLQDLHQLNKNIHGLCPVLHLKMFQVQASVLESENQVQLSLRILVRTGTFTTVLHVVVVPQLHQFCWHWSTNNSCRLHFDVPWNSRHGHCNALFLNQLFQSWLVIVLVSKRTDLPDRQWSSMYTSLLSEATRVLPVDMNEDIDSKDEEFLSLFLILSLDVWFGTGSEMSTDALELLEEPPMKDFLKLLRLSLRDEGADDRVGSSREASDLSEMECLNLKKEDFFFSSGEADWSSGSNSGTTSFSAFSFCSLSSLLTAPAILCAMDLRLDPVDLVETDEMLASDKVERR</sequence>
<gene>
    <name evidence="1" type="ORF">OGAPHI_002509</name>
</gene>
<dbReference type="GeneID" id="70234476"/>
<organism evidence="1 2">
    <name type="scientific">Ogataea philodendri</name>
    <dbReference type="NCBI Taxonomy" id="1378263"/>
    <lineage>
        <taxon>Eukaryota</taxon>
        <taxon>Fungi</taxon>
        <taxon>Dikarya</taxon>
        <taxon>Ascomycota</taxon>
        <taxon>Saccharomycotina</taxon>
        <taxon>Pichiomycetes</taxon>
        <taxon>Pichiales</taxon>
        <taxon>Pichiaceae</taxon>
        <taxon>Ogataea</taxon>
    </lineage>
</organism>
<reference evidence="1" key="2">
    <citation type="submission" date="2021-01" db="EMBL/GenBank/DDBJ databases">
        <authorList>
            <person name="Schikora-Tamarit M.A."/>
        </authorList>
    </citation>
    <scope>NUCLEOTIDE SEQUENCE</scope>
    <source>
        <strain evidence="1">CBS6075</strain>
    </source>
</reference>
<dbReference type="RefSeq" id="XP_046063168.1">
    <property type="nucleotide sequence ID" value="XM_046203387.1"/>
</dbReference>
<keyword evidence="2" id="KW-1185">Reference proteome</keyword>
<name>A0A9P8PC50_9ASCO</name>